<dbReference type="Proteomes" id="UP001463665">
    <property type="component" value="Chromosome"/>
</dbReference>
<evidence type="ECO:0000313" key="1">
    <source>
        <dbReference type="EMBL" id="XAO74011.1"/>
    </source>
</evidence>
<proteinExistence type="predicted"/>
<dbReference type="EMBL" id="CP154834">
    <property type="protein sequence ID" value="XAO74011.1"/>
    <property type="molecule type" value="Genomic_DNA"/>
</dbReference>
<organism evidence="1 2">
    <name type="scientific">Chryseobacterium endophyticum</name>
    <dbReference type="NCBI Taxonomy" id="1854762"/>
    <lineage>
        <taxon>Bacteria</taxon>
        <taxon>Pseudomonadati</taxon>
        <taxon>Bacteroidota</taxon>
        <taxon>Flavobacteriia</taxon>
        <taxon>Flavobacteriales</taxon>
        <taxon>Weeksellaceae</taxon>
        <taxon>Chryseobacterium group</taxon>
        <taxon>Chryseobacterium</taxon>
    </lineage>
</organism>
<name>A0AAU6WN41_9FLAO</name>
<reference evidence="1 2" key="1">
    <citation type="submission" date="2024-04" db="EMBL/GenBank/DDBJ databases">
        <title>Genome sequencing and assembly of rice foliar adapted Chryseobacterium endophyticum OsEnb-ALM-A6.</title>
        <authorList>
            <person name="Kumar S."/>
            <person name="Javed M."/>
            <person name="Chouhan V."/>
            <person name="Charishma K."/>
            <person name="Patel A."/>
            <person name="Kumar M."/>
            <person name="Sahu K.P."/>
            <person name="Kumar A."/>
        </authorList>
    </citation>
    <scope>NUCLEOTIDE SEQUENCE [LARGE SCALE GENOMIC DNA]</scope>
    <source>
        <strain evidence="1 2">OsEnb-ALM-A6</strain>
    </source>
</reference>
<sequence length="116" mass="13874">MNKEKYYVNFPNKGDILDFVKLYTSHCNIPFKNGDYHIEKAINLFGKEKEGNMFYGEIVCFENYDKCDSIIRQIKFKNCIDPYNIKINKVYKIKPSLVLLVNFSNFDVRNFEKRFC</sequence>
<accession>A0AAU6WN41</accession>
<evidence type="ECO:0000313" key="2">
    <source>
        <dbReference type="Proteomes" id="UP001463665"/>
    </source>
</evidence>
<gene>
    <name evidence="1" type="ORF">AAFP95_20450</name>
</gene>
<keyword evidence="2" id="KW-1185">Reference proteome</keyword>
<dbReference type="RefSeq" id="WP_345766306.1">
    <property type="nucleotide sequence ID" value="NZ_CP154834.1"/>
</dbReference>
<protein>
    <submittedName>
        <fullName evidence="1">Uncharacterized protein</fullName>
    </submittedName>
</protein>
<dbReference type="AlphaFoldDB" id="A0AAU6WN41"/>